<feature type="domain" description="ABC3 transporter permease C-terminal" evidence="7">
    <location>
        <begin position="179"/>
        <end position="289"/>
    </location>
</feature>
<dbReference type="AlphaFoldDB" id="A0A1I0A3K1"/>
<dbReference type="PANTHER" id="PTHR30287:SF2">
    <property type="entry name" value="BLL1001 PROTEIN"/>
    <property type="match status" value="1"/>
</dbReference>
<sequence>MLLRAMLSHYRRHPLQLLALLAILTLATALWSGVWTLTSQARDSMAAGDRQLAGQQVLVRQDGKAVSVQDFADLRRNGLCVVPWLEVASDSGGARVIGLDPLAMSCAEAAPSGSGPVLDGKPFVDISEAARLAKDRPSVLRLYLATEIGHLPEGWQRQVDPAALDTGELADSFLLNLNALAVLVVLVSALLIRSVYTLGLDQRRHGLQLLERYGVQRRRLRRYLLLELSILAVLGAVPGYGLGLLLAEVLGSGFGSAMANLFDTALLATPHSVTGFLVTVAVMALVVFWCGLDLFKGGRGQTGMVRFQVPLALGALIAGAVTVLVAGSLVSAFLATALLLLGAGLVTPRLLQRLAAPHRDMAPLRLWRRRELGVLIRRLALPLVALQLAAGTVIAVHALVHTFEGTFNQWLDQRLSGDLFVEVPDGKAIVDVVPVLSQRELAANWHPVLRGQVILAGADTSSSLDLMATDSRSSLVQNWSLIEGVNSPWLAVGRGAVLVNEQLARRKGLTPGSRLILGFGEQTREVSVAGIYADYGRPAGEVMMDVEHLPQDFAPAFRSLTVTLPEGSANSRREELLASLQHAWQVDTLQVRDNETVHQLANRIFRQTFALTRAISYLTLGLAAVALLLTGWVVLGSRQWYYQLLVVWGLAGKSWFRVILTLAAELMVSIWAAAVPVGIALTWVLVQRINPLAFGWSLPMAIYPGFWLELMALLALAALMIAGAFWLRRPATGIAPALGNGEER</sequence>
<evidence type="ECO:0000256" key="3">
    <source>
        <dbReference type="ARBA" id="ARBA00022692"/>
    </source>
</evidence>
<keyword evidence="5 6" id="KW-0472">Membrane</keyword>
<evidence type="ECO:0000256" key="2">
    <source>
        <dbReference type="ARBA" id="ARBA00022475"/>
    </source>
</evidence>
<keyword evidence="3 6" id="KW-0812">Transmembrane</keyword>
<feature type="transmembrane region" description="Helical" evidence="6">
    <location>
        <begin position="223"/>
        <end position="247"/>
    </location>
</feature>
<evidence type="ECO:0000313" key="9">
    <source>
        <dbReference type="Proteomes" id="UP000198762"/>
    </source>
</evidence>
<reference evidence="9" key="1">
    <citation type="submission" date="2016-10" db="EMBL/GenBank/DDBJ databases">
        <authorList>
            <person name="Varghese N."/>
            <person name="Submissions S."/>
        </authorList>
    </citation>
    <scope>NUCLEOTIDE SEQUENCE [LARGE SCALE GENOMIC DNA]</scope>
    <source>
        <strain evidence="9">CGMCC 1.6489</strain>
    </source>
</reference>
<dbReference type="OrthoDB" id="343744at2"/>
<dbReference type="PANTHER" id="PTHR30287">
    <property type="entry name" value="MEMBRANE COMPONENT OF PREDICTED ABC SUPERFAMILY METABOLITE UPTAKE TRANSPORTER"/>
    <property type="match status" value="1"/>
</dbReference>
<evidence type="ECO:0000256" key="6">
    <source>
        <dbReference type="SAM" id="Phobius"/>
    </source>
</evidence>
<evidence type="ECO:0000256" key="5">
    <source>
        <dbReference type="ARBA" id="ARBA00023136"/>
    </source>
</evidence>
<comment type="subcellular location">
    <subcellularLocation>
        <location evidence="1">Cell membrane</location>
        <topology evidence="1">Multi-pass membrane protein</topology>
    </subcellularLocation>
</comment>
<evidence type="ECO:0000256" key="4">
    <source>
        <dbReference type="ARBA" id="ARBA00022989"/>
    </source>
</evidence>
<dbReference type="STRING" id="430453.SAMN04487962_102189"/>
<feature type="transmembrane region" description="Helical" evidence="6">
    <location>
        <begin position="173"/>
        <end position="196"/>
    </location>
</feature>
<feature type="transmembrane region" description="Helical" evidence="6">
    <location>
        <begin position="332"/>
        <end position="351"/>
    </location>
</feature>
<name>A0A1I0A3K1_9GAMM</name>
<dbReference type="EMBL" id="FOHZ01000002">
    <property type="protein sequence ID" value="SES88650.1"/>
    <property type="molecule type" value="Genomic_DNA"/>
</dbReference>
<proteinExistence type="predicted"/>
<feature type="transmembrane region" description="Helical" evidence="6">
    <location>
        <begin position="614"/>
        <end position="634"/>
    </location>
</feature>
<dbReference type="InterPro" id="IPR038766">
    <property type="entry name" value="Membrane_comp_ABC_pdt"/>
</dbReference>
<dbReference type="RefSeq" id="WP_091848873.1">
    <property type="nucleotide sequence ID" value="NZ_FOHZ01000002.1"/>
</dbReference>
<feature type="transmembrane region" description="Helical" evidence="6">
    <location>
        <begin position="273"/>
        <end position="295"/>
    </location>
</feature>
<keyword evidence="2" id="KW-1003">Cell membrane</keyword>
<keyword evidence="9" id="KW-1185">Reference proteome</keyword>
<feature type="transmembrane region" description="Helical" evidence="6">
    <location>
        <begin position="706"/>
        <end position="727"/>
    </location>
</feature>
<feature type="transmembrane region" description="Helical" evidence="6">
    <location>
        <begin position="307"/>
        <end position="326"/>
    </location>
</feature>
<dbReference type="Proteomes" id="UP000198762">
    <property type="component" value="Unassembled WGS sequence"/>
</dbReference>
<organism evidence="8 9">
    <name type="scientific">Marinobacter segnicrescens</name>
    <dbReference type="NCBI Taxonomy" id="430453"/>
    <lineage>
        <taxon>Bacteria</taxon>
        <taxon>Pseudomonadati</taxon>
        <taxon>Pseudomonadota</taxon>
        <taxon>Gammaproteobacteria</taxon>
        <taxon>Pseudomonadales</taxon>
        <taxon>Marinobacteraceae</taxon>
        <taxon>Marinobacter</taxon>
    </lineage>
</organism>
<feature type="transmembrane region" description="Helical" evidence="6">
    <location>
        <begin position="668"/>
        <end position="686"/>
    </location>
</feature>
<dbReference type="InterPro" id="IPR003838">
    <property type="entry name" value="ABC3_permease_C"/>
</dbReference>
<gene>
    <name evidence="8" type="ORF">SAMN04487962_102189</name>
</gene>
<protein>
    <submittedName>
        <fullName evidence="8">Putative ABC transport system permease protein</fullName>
    </submittedName>
</protein>
<dbReference type="GO" id="GO:0005886">
    <property type="term" value="C:plasma membrane"/>
    <property type="evidence" value="ECO:0007669"/>
    <property type="project" value="UniProtKB-SubCell"/>
</dbReference>
<accession>A0A1I0A3K1</accession>
<dbReference type="Pfam" id="PF02687">
    <property type="entry name" value="FtsX"/>
    <property type="match status" value="1"/>
</dbReference>
<evidence type="ECO:0000259" key="7">
    <source>
        <dbReference type="Pfam" id="PF02687"/>
    </source>
</evidence>
<evidence type="ECO:0000256" key="1">
    <source>
        <dbReference type="ARBA" id="ARBA00004651"/>
    </source>
</evidence>
<evidence type="ECO:0000313" key="8">
    <source>
        <dbReference type="EMBL" id="SES88650.1"/>
    </source>
</evidence>
<keyword evidence="4 6" id="KW-1133">Transmembrane helix</keyword>